<keyword evidence="4" id="KW-1185">Reference proteome</keyword>
<dbReference type="AlphaFoldDB" id="A0A0K2SGI5"/>
<feature type="chain" id="PRO_5039704406" description="UGSC-like domain-containing protein" evidence="1">
    <location>
        <begin position="24"/>
        <end position="132"/>
    </location>
</feature>
<reference evidence="4" key="1">
    <citation type="submission" date="2015-07" db="EMBL/GenBank/DDBJ databases">
        <title>Complete genome sequence and phylogenetic analysis of Limnochorda pilosa.</title>
        <authorList>
            <person name="Watanabe M."/>
            <person name="Kojima H."/>
            <person name="Fukui M."/>
        </authorList>
    </citation>
    <scope>NUCLEOTIDE SEQUENCE [LARGE SCALE GENOMIC DNA]</scope>
    <source>
        <strain evidence="4">HC45</strain>
    </source>
</reference>
<dbReference type="OrthoDB" id="1950110at2"/>
<organism evidence="3 4">
    <name type="scientific">Limnochorda pilosa</name>
    <dbReference type="NCBI Taxonomy" id="1555112"/>
    <lineage>
        <taxon>Bacteria</taxon>
        <taxon>Bacillati</taxon>
        <taxon>Bacillota</taxon>
        <taxon>Limnochordia</taxon>
        <taxon>Limnochordales</taxon>
        <taxon>Limnochordaceae</taxon>
        <taxon>Limnochorda</taxon>
    </lineage>
</organism>
<evidence type="ECO:0000259" key="2">
    <source>
        <dbReference type="Pfam" id="PF24696"/>
    </source>
</evidence>
<keyword evidence="1" id="KW-0732">Signal</keyword>
<name>A0A0K2SGI5_LIMPI</name>
<dbReference type="Pfam" id="PF24696">
    <property type="entry name" value="UGSC"/>
    <property type="match status" value="1"/>
</dbReference>
<proteinExistence type="predicted"/>
<evidence type="ECO:0000313" key="3">
    <source>
        <dbReference type="EMBL" id="BAS26218.1"/>
    </source>
</evidence>
<evidence type="ECO:0000313" key="4">
    <source>
        <dbReference type="Proteomes" id="UP000065807"/>
    </source>
</evidence>
<dbReference type="EMBL" id="AP014924">
    <property type="protein sequence ID" value="BAS26218.1"/>
    <property type="molecule type" value="Genomic_DNA"/>
</dbReference>
<sequence length="132" mass="14438">MKGQCWCIVICSLVVALVGAVSAGPIVAQEAQKWELVNPEGVAWVEPVKIAERVDSLEGKTVVLFWNGKHNGNNFLDRLAERLDAQVEGVRVLKSWEEPLNVPPGQNVAAQMIEAWQRVGIKPDLVIASQAD</sequence>
<evidence type="ECO:0000256" key="1">
    <source>
        <dbReference type="SAM" id="SignalP"/>
    </source>
</evidence>
<feature type="domain" description="UGSC-like" evidence="2">
    <location>
        <begin position="36"/>
        <end position="115"/>
    </location>
</feature>
<dbReference type="Proteomes" id="UP000065807">
    <property type="component" value="Chromosome"/>
</dbReference>
<dbReference type="STRING" id="1555112.LIP_0361"/>
<protein>
    <recommendedName>
        <fullName evidence="2">UGSC-like domain-containing protein</fullName>
    </recommendedName>
</protein>
<reference evidence="4" key="2">
    <citation type="journal article" date="2016" name="Int. J. Syst. Evol. Microbiol.">
        <title>Complete genome sequence and cell structure of Limnochorda pilosa, a Gram-negative spore-former within the phylum Firmicutes.</title>
        <authorList>
            <person name="Watanabe M."/>
            <person name="Kojima H."/>
            <person name="Fukui M."/>
        </authorList>
    </citation>
    <scope>NUCLEOTIDE SEQUENCE [LARGE SCALE GENOMIC DNA]</scope>
    <source>
        <strain evidence="4">HC45</strain>
    </source>
</reference>
<dbReference type="KEGG" id="lpil:LIP_0361"/>
<dbReference type="InterPro" id="IPR057767">
    <property type="entry name" value="UGSC-like_dom"/>
</dbReference>
<gene>
    <name evidence="3" type="ORF">LIP_0361</name>
</gene>
<feature type="signal peptide" evidence="1">
    <location>
        <begin position="1"/>
        <end position="23"/>
    </location>
</feature>
<accession>A0A0K2SGI5</accession>